<dbReference type="EnsemblMetazoa" id="AQUA015101-RA">
    <property type="protein sequence ID" value="AQUA015101-PA"/>
    <property type="gene ID" value="AQUA015101"/>
</dbReference>
<name>A0A182XTG2_ANOQN</name>
<evidence type="ECO:0000256" key="1">
    <source>
        <dbReference type="SAM" id="MobiDB-lite"/>
    </source>
</evidence>
<evidence type="ECO:0000313" key="2">
    <source>
        <dbReference type="EnsemblMetazoa" id="AQUA015101-PA"/>
    </source>
</evidence>
<reference evidence="2" key="1">
    <citation type="submission" date="2020-05" db="UniProtKB">
        <authorList>
            <consortium name="EnsemblMetazoa"/>
        </authorList>
    </citation>
    <scope>IDENTIFICATION</scope>
    <source>
        <strain evidence="2">SANGQUA</strain>
    </source>
</reference>
<dbReference type="Proteomes" id="UP000076407">
    <property type="component" value="Unassembled WGS sequence"/>
</dbReference>
<sequence length="27" mass="2982">MHHQAPSTTTTTTQRNGRGLKQACISR</sequence>
<organism evidence="2 3">
    <name type="scientific">Anopheles quadriannulatus</name>
    <name type="common">Mosquito</name>
    <dbReference type="NCBI Taxonomy" id="34691"/>
    <lineage>
        <taxon>Eukaryota</taxon>
        <taxon>Metazoa</taxon>
        <taxon>Ecdysozoa</taxon>
        <taxon>Arthropoda</taxon>
        <taxon>Hexapoda</taxon>
        <taxon>Insecta</taxon>
        <taxon>Pterygota</taxon>
        <taxon>Neoptera</taxon>
        <taxon>Endopterygota</taxon>
        <taxon>Diptera</taxon>
        <taxon>Nematocera</taxon>
        <taxon>Culicoidea</taxon>
        <taxon>Culicidae</taxon>
        <taxon>Anophelinae</taxon>
        <taxon>Anopheles</taxon>
    </lineage>
</organism>
<dbReference type="AlphaFoldDB" id="A0A182XTG2"/>
<keyword evidence="3" id="KW-1185">Reference proteome</keyword>
<protein>
    <submittedName>
        <fullName evidence="2">Uncharacterized protein</fullName>
    </submittedName>
</protein>
<proteinExistence type="predicted"/>
<feature type="region of interest" description="Disordered" evidence="1">
    <location>
        <begin position="1"/>
        <end position="27"/>
    </location>
</feature>
<accession>A0A182XTG2</accession>
<evidence type="ECO:0000313" key="3">
    <source>
        <dbReference type="Proteomes" id="UP000076407"/>
    </source>
</evidence>
<dbReference type="VEuPathDB" id="VectorBase:AQUA015101"/>